<keyword evidence="2" id="KW-1185">Reference proteome</keyword>
<dbReference type="Proteomes" id="UP000001542">
    <property type="component" value="Unassembled WGS sequence"/>
</dbReference>
<reference evidence="1" key="1">
    <citation type="submission" date="2006-10" db="EMBL/GenBank/DDBJ databases">
        <authorList>
            <person name="Amadeo P."/>
            <person name="Zhao Q."/>
            <person name="Wortman J."/>
            <person name="Fraser-Liggett C."/>
            <person name="Carlton J."/>
        </authorList>
    </citation>
    <scope>NUCLEOTIDE SEQUENCE</scope>
    <source>
        <strain evidence="1">G3</strain>
    </source>
</reference>
<proteinExistence type="predicted"/>
<dbReference type="InterPro" id="IPR053139">
    <property type="entry name" value="Surface_bspA-like"/>
</dbReference>
<dbReference type="Pfam" id="PF13306">
    <property type="entry name" value="LRR_5"/>
    <property type="match status" value="3"/>
</dbReference>
<dbReference type="PANTHER" id="PTHR45661:SF3">
    <property type="entry name" value="IG-LIKE DOMAIN-CONTAINING PROTEIN"/>
    <property type="match status" value="1"/>
</dbReference>
<evidence type="ECO:0000313" key="1">
    <source>
        <dbReference type="EMBL" id="EAY02505.1"/>
    </source>
</evidence>
<dbReference type="InterPro" id="IPR026906">
    <property type="entry name" value="LRR_5"/>
</dbReference>
<protein>
    <submittedName>
        <fullName evidence="1">Surface antigen BspA-like</fullName>
    </submittedName>
</protein>
<dbReference type="SUPFAM" id="SSF52058">
    <property type="entry name" value="L domain-like"/>
    <property type="match status" value="2"/>
</dbReference>
<gene>
    <name evidence="1" type="ORF">TVAG_020580</name>
</gene>
<sequence>MHYITNDALYDDGALIYVKSRSPTYYVCSNTTVIKPHAFKFCRDDIKTIIFCGGKIEKFEGRAFANCHNLTSLNTENLHNLKSIGTRCFSNCTSLTTLIIPSSVTTIFKRAFSGCTKLGSIKFLKDSQLRQLGEKVFCDSGLKAFTIPDNLKSFYASAFFARPLRFINISANNHNFYVEDDVIFSKTKTMLLYFPYLKKLDEYVVSNGVRILEMHSMSCKALKRLVLPPSLELIHTYAFIDSFIEIINFSQCNNLRLIGSRAFSGSRIQFLNVSHCLNLKMIDDCVFEYCNFLKYVELPPSIESIKQKSFFNCTRLLTISLNSNISKLSYIGKYAFYGTGIRNFTLGPNVSYFSGKTFLNCHNLATVSVDNRSVNFSSLNNVIFNKNLTKLIYYPTGLKNESYKIPSSVKSIRRFAFAANKYITEVILPSKLRKICQNAFSRSAIHRISTPNNLRMIHKSAFKDCKNLTVATINGSFTQLPEKCFKGDVNLTIINLPNSYESSPRSAFENCTEIKCITYPKEMKQQAFFSGLPWGAMHHENCSAFEDFVKEKHRNYSIWHSDVLRPKKKK</sequence>
<dbReference type="Gene3D" id="3.80.10.10">
    <property type="entry name" value="Ribonuclease Inhibitor"/>
    <property type="match status" value="3"/>
</dbReference>
<organism evidence="1 2">
    <name type="scientific">Trichomonas vaginalis (strain ATCC PRA-98 / G3)</name>
    <dbReference type="NCBI Taxonomy" id="412133"/>
    <lineage>
        <taxon>Eukaryota</taxon>
        <taxon>Metamonada</taxon>
        <taxon>Parabasalia</taxon>
        <taxon>Trichomonadida</taxon>
        <taxon>Trichomonadidae</taxon>
        <taxon>Trichomonas</taxon>
    </lineage>
</organism>
<accession>A2EXX2</accession>
<dbReference type="RefSeq" id="XP_001314744.1">
    <property type="nucleotide sequence ID" value="XM_001314710.1"/>
</dbReference>
<evidence type="ECO:0000313" key="2">
    <source>
        <dbReference type="Proteomes" id="UP000001542"/>
    </source>
</evidence>
<name>A2EXX2_TRIV3</name>
<dbReference type="AlphaFoldDB" id="A2EXX2"/>
<dbReference type="VEuPathDB" id="TrichDB:TVAG_020580"/>
<dbReference type="KEGG" id="tva:4760345"/>
<dbReference type="InterPro" id="IPR032675">
    <property type="entry name" value="LRR_dom_sf"/>
</dbReference>
<reference evidence="1" key="2">
    <citation type="journal article" date="2007" name="Science">
        <title>Draft genome sequence of the sexually transmitted pathogen Trichomonas vaginalis.</title>
        <authorList>
            <person name="Carlton J.M."/>
            <person name="Hirt R.P."/>
            <person name="Silva J.C."/>
            <person name="Delcher A.L."/>
            <person name="Schatz M."/>
            <person name="Zhao Q."/>
            <person name="Wortman J.R."/>
            <person name="Bidwell S.L."/>
            <person name="Alsmark U.C.M."/>
            <person name="Besteiro S."/>
            <person name="Sicheritz-Ponten T."/>
            <person name="Noel C.J."/>
            <person name="Dacks J.B."/>
            <person name="Foster P.G."/>
            <person name="Simillion C."/>
            <person name="Van de Peer Y."/>
            <person name="Miranda-Saavedra D."/>
            <person name="Barton G.J."/>
            <person name="Westrop G.D."/>
            <person name="Mueller S."/>
            <person name="Dessi D."/>
            <person name="Fiori P.L."/>
            <person name="Ren Q."/>
            <person name="Paulsen I."/>
            <person name="Zhang H."/>
            <person name="Bastida-Corcuera F.D."/>
            <person name="Simoes-Barbosa A."/>
            <person name="Brown M.T."/>
            <person name="Hayes R.D."/>
            <person name="Mukherjee M."/>
            <person name="Okumura C.Y."/>
            <person name="Schneider R."/>
            <person name="Smith A.J."/>
            <person name="Vanacova S."/>
            <person name="Villalvazo M."/>
            <person name="Haas B.J."/>
            <person name="Pertea M."/>
            <person name="Feldblyum T.V."/>
            <person name="Utterback T.R."/>
            <person name="Shu C.L."/>
            <person name="Osoegawa K."/>
            <person name="de Jong P.J."/>
            <person name="Hrdy I."/>
            <person name="Horvathova L."/>
            <person name="Zubacova Z."/>
            <person name="Dolezal P."/>
            <person name="Malik S.B."/>
            <person name="Logsdon J.M. Jr."/>
            <person name="Henze K."/>
            <person name="Gupta A."/>
            <person name="Wang C.C."/>
            <person name="Dunne R.L."/>
            <person name="Upcroft J.A."/>
            <person name="Upcroft P."/>
            <person name="White O."/>
            <person name="Salzberg S.L."/>
            <person name="Tang P."/>
            <person name="Chiu C.-H."/>
            <person name="Lee Y.-S."/>
            <person name="Embley T.M."/>
            <person name="Coombs G.H."/>
            <person name="Mottram J.C."/>
            <person name="Tachezy J."/>
            <person name="Fraser-Liggett C.M."/>
            <person name="Johnson P.J."/>
        </authorList>
    </citation>
    <scope>NUCLEOTIDE SEQUENCE [LARGE SCALE GENOMIC DNA]</scope>
    <source>
        <strain evidence="1">G3</strain>
    </source>
</reference>
<dbReference type="InParanoid" id="A2EXX2"/>
<dbReference type="EMBL" id="DS113534">
    <property type="protein sequence ID" value="EAY02505.1"/>
    <property type="molecule type" value="Genomic_DNA"/>
</dbReference>
<dbReference type="STRING" id="5722.A2EXX2"/>
<dbReference type="VEuPathDB" id="TrichDB:TVAGG3_0318040"/>
<dbReference type="PANTHER" id="PTHR45661">
    <property type="entry name" value="SURFACE ANTIGEN"/>
    <property type="match status" value="1"/>
</dbReference>